<dbReference type="InterPro" id="IPR044238">
    <property type="entry name" value="ASHR2-like"/>
</dbReference>
<evidence type="ECO:0000259" key="2">
    <source>
        <dbReference type="PROSITE" id="PS50280"/>
    </source>
</evidence>
<dbReference type="PROSITE" id="PS50280">
    <property type="entry name" value="SET"/>
    <property type="match status" value="1"/>
</dbReference>
<dbReference type="Gene3D" id="6.10.140.2220">
    <property type="match status" value="1"/>
</dbReference>
<dbReference type="Pfam" id="PF00856">
    <property type="entry name" value="SET"/>
    <property type="match status" value="1"/>
</dbReference>
<dbReference type="PANTHER" id="PTHR47420">
    <property type="entry name" value="HISTONE-LYSINE N-METHYLTRANSFERASE ASHR2"/>
    <property type="match status" value="1"/>
</dbReference>
<evidence type="ECO:0000313" key="3">
    <source>
        <dbReference type="Proteomes" id="UP000504607"/>
    </source>
</evidence>
<dbReference type="AlphaFoldDB" id="A0A6I9QJC1"/>
<accession>A0A6I9QJC1</accession>
<protein>
    <submittedName>
        <fullName evidence="4">Histone-lysine N-methyltransferase ASHR2</fullName>
    </submittedName>
</protein>
<dbReference type="SMART" id="SM00317">
    <property type="entry name" value="SET"/>
    <property type="match status" value="1"/>
</dbReference>
<dbReference type="RefSeq" id="XP_010909323.1">
    <property type="nucleotide sequence ID" value="XM_010911021.3"/>
</dbReference>
<dbReference type="FunCoup" id="A0A6I9QJC1">
    <property type="interactions" value="916"/>
</dbReference>
<dbReference type="Gene3D" id="2.170.270.10">
    <property type="entry name" value="SET domain"/>
    <property type="match status" value="1"/>
</dbReference>
<dbReference type="InterPro" id="IPR001214">
    <property type="entry name" value="SET_dom"/>
</dbReference>
<organism evidence="3 4">
    <name type="scientific">Elaeis guineensis var. tenera</name>
    <name type="common">Oil palm</name>
    <dbReference type="NCBI Taxonomy" id="51953"/>
    <lineage>
        <taxon>Eukaryota</taxon>
        <taxon>Viridiplantae</taxon>
        <taxon>Streptophyta</taxon>
        <taxon>Embryophyta</taxon>
        <taxon>Tracheophyta</taxon>
        <taxon>Spermatophyta</taxon>
        <taxon>Magnoliopsida</taxon>
        <taxon>Liliopsida</taxon>
        <taxon>Arecaceae</taxon>
        <taxon>Arecoideae</taxon>
        <taxon>Cocoseae</taxon>
        <taxon>Elaeidinae</taxon>
        <taxon>Elaeis</taxon>
    </lineage>
</organism>
<dbReference type="KEGG" id="egu:105035456"/>
<dbReference type="GeneID" id="105035456"/>
<proteinExistence type="predicted"/>
<feature type="compositionally biased region" description="Acidic residues" evidence="1">
    <location>
        <begin position="315"/>
        <end position="348"/>
    </location>
</feature>
<gene>
    <name evidence="4" type="primary">LOC105035456</name>
</gene>
<keyword evidence="3" id="KW-1185">Reference proteome</keyword>
<dbReference type="InterPro" id="IPR046341">
    <property type="entry name" value="SET_dom_sf"/>
</dbReference>
<reference evidence="4" key="1">
    <citation type="submission" date="2025-08" db="UniProtKB">
        <authorList>
            <consortium name="RefSeq"/>
        </authorList>
    </citation>
    <scope>IDENTIFICATION</scope>
</reference>
<feature type="region of interest" description="Disordered" evidence="1">
    <location>
        <begin position="313"/>
        <end position="348"/>
    </location>
</feature>
<sequence length="415" mass="45265">MGGNVNRRKEPPMASVAPSEPLVKVAELPGRGRALVTARPIKPGDVLLSDSSLLLYPATLPSSAAFPFCSHCFRSLRSTATSSTAFAGGGPLPCPSCASLSLFCSPRCLSLAMTSSHPSWLCHSLLRLPSLPADLHAPALFLLAAYNLAAFSPSDFLRLLSLEGALPAAPEAAALHSFVASLLPQPFPSGFSPELTAALLTKDKRNAFGLMEPFREEDAGDRRVRAYGIYPNASFFNHDCLPNACRFDYVDGDGDRNTDIVVRAIHDIPEGREVCLSYFPVNWSYAERQRRLVEDYGFQCECDRCQVEKNWKGDEEVESMEEEEEEEEEGGEGMETLEEENNEGGDGDGDFPHAYFFVRYLCDRENCGGTLAPLPPSPHGTLSNVMECNVCGQLRAEDSIDEHVAEDGDGIMNDE</sequence>
<evidence type="ECO:0000313" key="4">
    <source>
        <dbReference type="RefSeq" id="XP_010909323.1"/>
    </source>
</evidence>
<feature type="domain" description="SET" evidence="2">
    <location>
        <begin position="21"/>
        <end position="279"/>
    </location>
</feature>
<name>A0A6I9QJC1_ELAGV</name>
<dbReference type="SUPFAM" id="SSF82199">
    <property type="entry name" value="SET domain"/>
    <property type="match status" value="1"/>
</dbReference>
<dbReference type="Proteomes" id="UP000504607">
    <property type="component" value="Unplaced"/>
</dbReference>
<dbReference type="PANTHER" id="PTHR47420:SF3">
    <property type="entry name" value="HISTONE-LYSINE N-METHYLTRANSFERASE ASHR2"/>
    <property type="match status" value="1"/>
</dbReference>
<evidence type="ECO:0000256" key="1">
    <source>
        <dbReference type="SAM" id="MobiDB-lite"/>
    </source>
</evidence>
<dbReference type="OrthoDB" id="265717at2759"/>
<dbReference type="Gene3D" id="1.10.220.160">
    <property type="match status" value="1"/>
</dbReference>
<dbReference type="CDD" id="cd20071">
    <property type="entry name" value="SET_SMYD"/>
    <property type="match status" value="1"/>
</dbReference>
<dbReference type="InParanoid" id="A0A6I9QJC1"/>